<dbReference type="EMBL" id="JAGGLB010000002">
    <property type="protein sequence ID" value="MBP1989169.1"/>
    <property type="molecule type" value="Genomic_DNA"/>
</dbReference>
<organism evidence="2 3">
    <name type="scientific">Paenibacillus eucommiae</name>
    <dbReference type="NCBI Taxonomy" id="1355755"/>
    <lineage>
        <taxon>Bacteria</taxon>
        <taxon>Bacillati</taxon>
        <taxon>Bacillota</taxon>
        <taxon>Bacilli</taxon>
        <taxon>Bacillales</taxon>
        <taxon>Paenibacillaceae</taxon>
        <taxon>Paenibacillus</taxon>
    </lineage>
</organism>
<comment type="caution">
    <text evidence="2">The sequence shown here is derived from an EMBL/GenBank/DDBJ whole genome shotgun (WGS) entry which is preliminary data.</text>
</comment>
<reference evidence="2 3" key="1">
    <citation type="submission" date="2021-03" db="EMBL/GenBank/DDBJ databases">
        <title>Genomic Encyclopedia of Type Strains, Phase IV (KMG-IV): sequencing the most valuable type-strain genomes for metagenomic binning, comparative biology and taxonomic classification.</title>
        <authorList>
            <person name="Goeker M."/>
        </authorList>
    </citation>
    <scope>NUCLEOTIDE SEQUENCE [LARGE SCALE GENOMIC DNA]</scope>
    <source>
        <strain evidence="2 3">DSM 26048</strain>
    </source>
</reference>
<evidence type="ECO:0000313" key="2">
    <source>
        <dbReference type="EMBL" id="MBP1989169.1"/>
    </source>
</evidence>
<keyword evidence="1" id="KW-0812">Transmembrane</keyword>
<keyword evidence="3" id="KW-1185">Reference proteome</keyword>
<keyword evidence="1" id="KW-1133">Transmembrane helix</keyword>
<protein>
    <submittedName>
        <fullName evidence="2">Uncharacterized protein</fullName>
    </submittedName>
</protein>
<name>A0ABS4INL9_9BACL</name>
<evidence type="ECO:0000313" key="3">
    <source>
        <dbReference type="Proteomes" id="UP001519287"/>
    </source>
</evidence>
<feature type="transmembrane region" description="Helical" evidence="1">
    <location>
        <begin position="55"/>
        <end position="76"/>
    </location>
</feature>
<accession>A0ABS4INL9</accession>
<sequence length="107" mass="12603">MSNPLNDPNQNEDKFNKLIKRELDKELEPLTLDEKIRRRVQEQAKPSIWEREVRIPLTLAFLPLVLLIGIGLFMVWPEDSSMPAQSDYIVLDNSVFRVDRLLEEVER</sequence>
<dbReference type="RefSeq" id="WP_209970003.1">
    <property type="nucleotide sequence ID" value="NZ_JAGGLB010000002.1"/>
</dbReference>
<evidence type="ECO:0000256" key="1">
    <source>
        <dbReference type="SAM" id="Phobius"/>
    </source>
</evidence>
<gene>
    <name evidence="2" type="ORF">J2Z66_000764</name>
</gene>
<dbReference type="Proteomes" id="UP001519287">
    <property type="component" value="Unassembled WGS sequence"/>
</dbReference>
<proteinExistence type="predicted"/>
<keyword evidence="1" id="KW-0472">Membrane</keyword>